<reference evidence="1 2" key="1">
    <citation type="submission" date="2013-12" db="EMBL/GenBank/DDBJ databases">
        <authorList>
            <person name="Stott M."/>
        </authorList>
    </citation>
    <scope>NUCLEOTIDE SEQUENCE [LARGE SCALE GENOMIC DNA]</scope>
    <source>
        <strain evidence="1 2">K22</strain>
    </source>
</reference>
<dbReference type="STRING" id="454194.PYK22_02998"/>
<organism evidence="1 2">
    <name type="scientific">Pyrinomonas methylaliphatogenes</name>
    <dbReference type="NCBI Taxonomy" id="454194"/>
    <lineage>
        <taxon>Bacteria</taxon>
        <taxon>Pseudomonadati</taxon>
        <taxon>Acidobacteriota</taxon>
        <taxon>Blastocatellia</taxon>
        <taxon>Blastocatellales</taxon>
        <taxon>Pyrinomonadaceae</taxon>
        <taxon>Pyrinomonas</taxon>
    </lineage>
</organism>
<dbReference type="EMBL" id="CBXV010000008">
    <property type="protein sequence ID" value="CDM66951.1"/>
    <property type="molecule type" value="Genomic_DNA"/>
</dbReference>
<dbReference type="AlphaFoldDB" id="A0A0B6X0S1"/>
<protein>
    <submittedName>
        <fullName evidence="1">Uncharacterized protein</fullName>
    </submittedName>
</protein>
<gene>
    <name evidence="1" type="ORF">PYK22_02998</name>
</gene>
<dbReference type="RefSeq" id="WP_041978476.1">
    <property type="nucleotide sequence ID" value="NZ_CBXV010000008.1"/>
</dbReference>
<dbReference type="Proteomes" id="UP000031518">
    <property type="component" value="Unassembled WGS sequence"/>
</dbReference>
<accession>A0A0B6X0S1</accession>
<proteinExistence type="predicted"/>
<dbReference type="OrthoDB" id="129919at2"/>
<sequence>MTTKVNPAVQAILSGAAPRAAQLAAARGLLPLPQSDLLDVLIELRKSQDQEIAEAAETTLRAQKQEELLNAVRADELSPAALAYLASRQDLSRELHEAIAFCQQTPDEAIAELARSTRDGALLEIIAINQQRLIRAPEIIEAILQNPARTSEAERRARETRREFFEKERGARQIAEEMRARGLAAAAEFIEAAESLGPTQMADEGSLWLLATHIEVSDADVDDSWLPFEKIEEFIEETEAQRAAHVERLIAETQIEGEASPERISLIRRIMFMSVKDRVRLAMKGDREVRSILIRDPNKIVATAVIKNPRLTDHEVESIAAMRTVSEEVLRLIALNRTWARSYPIIHNLARNPRTPIPTAINILPRLYAKDLRALAQNRNVSETVRRQAMRLAQTRAGE</sequence>
<evidence type="ECO:0000313" key="2">
    <source>
        <dbReference type="Proteomes" id="UP000031518"/>
    </source>
</evidence>
<keyword evidence="2" id="KW-1185">Reference proteome</keyword>
<reference evidence="1 2" key="2">
    <citation type="submission" date="2015-01" db="EMBL/GenBank/DDBJ databases">
        <title>Complete genome sequence of Pyrinomonas methylaliphatogenes type strain K22T.</title>
        <authorList>
            <person name="Lee K.C.Y."/>
            <person name="Power J.F."/>
            <person name="Dunfield P.F."/>
            <person name="Morgan X.C."/>
            <person name="Huttenhower C."/>
            <person name="Stott M.B."/>
        </authorList>
    </citation>
    <scope>NUCLEOTIDE SEQUENCE [LARGE SCALE GENOMIC DNA]</scope>
    <source>
        <strain evidence="1 2">K22</strain>
    </source>
</reference>
<evidence type="ECO:0000313" key="1">
    <source>
        <dbReference type="EMBL" id="CDM66951.1"/>
    </source>
</evidence>
<name>A0A0B6X0S1_9BACT</name>